<dbReference type="OrthoDB" id="798298at2"/>
<evidence type="ECO:0000259" key="2">
    <source>
        <dbReference type="Pfam" id="PF13439"/>
    </source>
</evidence>
<dbReference type="AlphaFoldDB" id="A0A1I7FW65"/>
<gene>
    <name evidence="3" type="ORF">SAMN05216480_102287</name>
</gene>
<dbReference type="Proteomes" id="UP000199138">
    <property type="component" value="Unassembled WGS sequence"/>
</dbReference>
<feature type="domain" description="Glycosyltransferase subfamily 4-like N-terminal" evidence="2">
    <location>
        <begin position="19"/>
        <end position="172"/>
    </location>
</feature>
<dbReference type="Pfam" id="PF00534">
    <property type="entry name" value="Glycos_transf_1"/>
    <property type="match status" value="1"/>
</dbReference>
<dbReference type="PANTHER" id="PTHR12526:SF630">
    <property type="entry name" value="GLYCOSYLTRANSFERASE"/>
    <property type="match status" value="1"/>
</dbReference>
<accession>A0A1I7FW65</accession>
<proteinExistence type="predicted"/>
<dbReference type="PANTHER" id="PTHR12526">
    <property type="entry name" value="GLYCOSYLTRANSFERASE"/>
    <property type="match status" value="1"/>
</dbReference>
<dbReference type="GO" id="GO:0016757">
    <property type="term" value="F:glycosyltransferase activity"/>
    <property type="evidence" value="ECO:0007669"/>
    <property type="project" value="InterPro"/>
</dbReference>
<name>A0A1I7FW65_9FLAO</name>
<dbReference type="Gene3D" id="3.40.50.2000">
    <property type="entry name" value="Glycogen Phosphorylase B"/>
    <property type="match status" value="2"/>
</dbReference>
<sequence>MIQNIPKKICLLTDVLSHGGAEKVCANLSIALANAGYEVSIICLQDKVKYAYAGKLINLGENLSQIKILQRLQWVFRIRKAIKNIDADYYIDFRYRRGIAFEGLLHLIAFPMRRMIFSMQHARIEYHKPNGKFFDYFYNKAFSIVAVSSEIQTVLEQDYGFKNVDLIYNFSDFSKNLESVEATEKYVISVGRLNPIKQLDKLILAYSKSNLPQRNIHLYIFGEGEQKQVLEDLIMELKLTDLVKLKGFTDRIHSYIKASEFLILASKNEGFPMVLVESLQLGTPIISFDCKTGPSEIIQDEENGLLIEDQNFEALIVGMNRLITDEELYKQCKANAQTSITKFSKEKVIEQWLNLLD</sequence>
<dbReference type="SUPFAM" id="SSF53756">
    <property type="entry name" value="UDP-Glycosyltransferase/glycogen phosphorylase"/>
    <property type="match status" value="1"/>
</dbReference>
<dbReference type="EMBL" id="FPBK01000002">
    <property type="protein sequence ID" value="SFU40391.1"/>
    <property type="molecule type" value="Genomic_DNA"/>
</dbReference>
<dbReference type="STRING" id="1224947.SAMN05216480_102287"/>
<dbReference type="RefSeq" id="WP_093024027.1">
    <property type="nucleotide sequence ID" value="NZ_FPBK01000002.1"/>
</dbReference>
<dbReference type="InterPro" id="IPR028098">
    <property type="entry name" value="Glyco_trans_4-like_N"/>
</dbReference>
<keyword evidence="3" id="KW-0808">Transferase</keyword>
<reference evidence="3 4" key="1">
    <citation type="submission" date="2016-10" db="EMBL/GenBank/DDBJ databases">
        <authorList>
            <person name="de Groot N.N."/>
        </authorList>
    </citation>
    <scope>NUCLEOTIDE SEQUENCE [LARGE SCALE GENOMIC DNA]</scope>
    <source>
        <strain evidence="3 4">CGMCC 1.12333</strain>
    </source>
</reference>
<dbReference type="InterPro" id="IPR001296">
    <property type="entry name" value="Glyco_trans_1"/>
</dbReference>
<evidence type="ECO:0000259" key="1">
    <source>
        <dbReference type="Pfam" id="PF00534"/>
    </source>
</evidence>
<keyword evidence="4" id="KW-1185">Reference proteome</keyword>
<dbReference type="Pfam" id="PF13439">
    <property type="entry name" value="Glyco_transf_4"/>
    <property type="match status" value="1"/>
</dbReference>
<feature type="domain" description="Glycosyl transferase family 1" evidence="1">
    <location>
        <begin position="181"/>
        <end position="337"/>
    </location>
</feature>
<organism evidence="3 4">
    <name type="scientific">Pustulibacterium marinum</name>
    <dbReference type="NCBI Taxonomy" id="1224947"/>
    <lineage>
        <taxon>Bacteria</taxon>
        <taxon>Pseudomonadati</taxon>
        <taxon>Bacteroidota</taxon>
        <taxon>Flavobacteriia</taxon>
        <taxon>Flavobacteriales</taxon>
        <taxon>Flavobacteriaceae</taxon>
        <taxon>Pustulibacterium</taxon>
    </lineage>
</organism>
<evidence type="ECO:0000313" key="3">
    <source>
        <dbReference type="EMBL" id="SFU40391.1"/>
    </source>
</evidence>
<protein>
    <submittedName>
        <fullName evidence="3">Glycosyltransferase involved in cell wall bisynthesis</fullName>
    </submittedName>
</protein>
<evidence type="ECO:0000313" key="4">
    <source>
        <dbReference type="Proteomes" id="UP000199138"/>
    </source>
</evidence>